<dbReference type="Pfam" id="PF10923">
    <property type="entry name" value="BrxC_BrxD"/>
    <property type="match status" value="1"/>
</dbReference>
<dbReference type="InterPro" id="IPR021228">
    <property type="entry name" value="BrxD"/>
</dbReference>
<comment type="caution">
    <text evidence="1">The sequence shown here is derived from an EMBL/GenBank/DDBJ whole genome shotgun (WGS) entry which is preliminary data.</text>
</comment>
<evidence type="ECO:0000313" key="2">
    <source>
        <dbReference type="Proteomes" id="UP000031599"/>
    </source>
</evidence>
<proteinExistence type="predicted"/>
<protein>
    <submittedName>
        <fullName evidence="1">Putative ATP/GTP binding protein</fullName>
    </submittedName>
</protein>
<dbReference type="EMBL" id="JMCC02000021">
    <property type="protein sequence ID" value="KIG17734.1"/>
    <property type="molecule type" value="Genomic_DNA"/>
</dbReference>
<sequence length="447" mass="49737">MTNEVDNISLIKRREIIDALRRGTVPKRGLEVFAVGLDRFEVAIDAELESAASGNGVFKAVRGEYGTGKTFFSRWLEHRARERGFATALVQISEVDTPLYRFETIYRRALESLQTREWSQGAFRQLIDKWFFELEEEAIALLGGDSEDAERLASAVGDLLEKRLATVSATHPQFAAALRAAHTARLRDEHAISEGLLAWLMGQPNVGSPIKRAANLKGDLDHRGASGFFRGLLAVLRQLGRRGLVLVLDEVETIQRVRTDSREKSLNALRQLIDDIDAGSFPGLYVLMTGTPQFFDGPQGVKRLAALDQRLHVDFGAVDARFDNPRAVQIRLTAFDRDRLLEVGRRIRSVYPTEHAERIAARVGDDVLELLADGISGKLGGKVGIPPRIFLRKLVSEILDRVDQFPEFDPKLHYSVTVQAAELSDEERAATGMARSIDDIELDLGAD</sequence>
<accession>A0A0C1ZJV3</accession>
<evidence type="ECO:0000313" key="1">
    <source>
        <dbReference type="EMBL" id="KIG17734.1"/>
    </source>
</evidence>
<gene>
    <name evidence="1" type="ORF">DB30_03009</name>
</gene>
<dbReference type="NCBIfam" id="NF033438">
    <property type="entry name" value="BREX_BrxD"/>
    <property type="match status" value="1"/>
</dbReference>
<dbReference type="RefSeq" id="WP_052548158.1">
    <property type="nucleotide sequence ID" value="NZ_JMCC02000021.1"/>
</dbReference>
<dbReference type="SUPFAM" id="SSF52540">
    <property type="entry name" value="P-loop containing nucleoside triphosphate hydrolases"/>
    <property type="match status" value="1"/>
</dbReference>
<reference evidence="1 2" key="1">
    <citation type="submission" date="2014-12" db="EMBL/GenBank/DDBJ databases">
        <title>Genome assembly of Enhygromyxa salina DSM 15201.</title>
        <authorList>
            <person name="Sharma G."/>
            <person name="Subramanian S."/>
        </authorList>
    </citation>
    <scope>NUCLEOTIDE SEQUENCE [LARGE SCALE GENOMIC DNA]</scope>
    <source>
        <strain evidence="1 2">DSM 15201</strain>
    </source>
</reference>
<name>A0A0C1ZJV3_9BACT</name>
<organism evidence="1 2">
    <name type="scientific">Enhygromyxa salina</name>
    <dbReference type="NCBI Taxonomy" id="215803"/>
    <lineage>
        <taxon>Bacteria</taxon>
        <taxon>Pseudomonadati</taxon>
        <taxon>Myxococcota</taxon>
        <taxon>Polyangia</taxon>
        <taxon>Nannocystales</taxon>
        <taxon>Nannocystaceae</taxon>
        <taxon>Enhygromyxa</taxon>
    </lineage>
</organism>
<dbReference type="AlphaFoldDB" id="A0A0C1ZJV3"/>
<dbReference type="InterPro" id="IPR027417">
    <property type="entry name" value="P-loop_NTPase"/>
</dbReference>
<dbReference type="Proteomes" id="UP000031599">
    <property type="component" value="Unassembled WGS sequence"/>
</dbReference>